<protein>
    <submittedName>
        <fullName evidence="1">Ionotropic glutamate receptor</fullName>
    </submittedName>
</protein>
<accession>A0ACB9ST16</accession>
<keyword evidence="1" id="KW-0675">Receptor</keyword>
<sequence length="609" mass="69512">MRCVIKTTNDAFTIKRRTLFRFSYFQVEKNIEFNEAYVDLVKAWGWKSFTIIYENNEGLVRLQELLKAHGPYEFPITVRQLGEGSDYRPLLKQIKNSAESHIVLDCSTERIYDVLKQAQQIGMMSDYHSYLITSLSAPYCMRKDSSEKLTGNAQYEGYGVDLIHEISRILGFNYTIRLAPDGRYGSLNRETKEWDGMIRELLDQKADLAIADLTITYDREQAVDFTMPFMNLGIIFNRFGVRKVTNSYIMSYGYKRPLTRRELVEISEQISGDDGELLDENTLSTDDNESDYVEDESSSDKKTSAFAVTVTGSSSLHIYTSESNLEWSSDPLFTPYEWQNPHPCNPNPDHLENQFTLFNCMWFAIGSLMQQGCDFLPKFSPYEWENPHPCNNEPDVLENQFTLLNSLWFTIGSLMQQGSDIAPKAVSTRMVAGMWWFFTLIMISSYTANLAAFLTVERMDSPIESAEDLAKQTKIKYGALRGGSTAAFFRDSNFSTYQRMWSFMESARPSVFTASNGEGVERVMKGKDSYAFLMESTSIEYVIERNCELTQVGGMLDSKGYGIAMPPKSVDRRVGSARKKATMNENNELLIQNMPRNPIHSSSQAVQET</sequence>
<name>A0ACB9ST16_HOLOL</name>
<organism evidence="1 2">
    <name type="scientific">Holotrichia oblita</name>
    <name type="common">Chafer beetle</name>
    <dbReference type="NCBI Taxonomy" id="644536"/>
    <lineage>
        <taxon>Eukaryota</taxon>
        <taxon>Metazoa</taxon>
        <taxon>Ecdysozoa</taxon>
        <taxon>Arthropoda</taxon>
        <taxon>Hexapoda</taxon>
        <taxon>Insecta</taxon>
        <taxon>Pterygota</taxon>
        <taxon>Neoptera</taxon>
        <taxon>Endopterygota</taxon>
        <taxon>Coleoptera</taxon>
        <taxon>Polyphaga</taxon>
        <taxon>Scarabaeiformia</taxon>
        <taxon>Scarabaeidae</taxon>
        <taxon>Melolonthinae</taxon>
        <taxon>Holotrichia</taxon>
    </lineage>
</organism>
<reference evidence="1" key="1">
    <citation type="submission" date="2022-04" db="EMBL/GenBank/DDBJ databases">
        <title>Chromosome-scale genome assembly of Holotrichia oblita Faldermann.</title>
        <authorList>
            <person name="Rongchong L."/>
        </authorList>
    </citation>
    <scope>NUCLEOTIDE SEQUENCE</scope>
    <source>
        <strain evidence="1">81SQS9</strain>
    </source>
</reference>
<gene>
    <name evidence="1" type="ORF">MML48_7g00008885</name>
</gene>
<evidence type="ECO:0000313" key="2">
    <source>
        <dbReference type="Proteomes" id="UP001056778"/>
    </source>
</evidence>
<proteinExistence type="predicted"/>
<keyword evidence="2" id="KW-1185">Reference proteome</keyword>
<dbReference type="EMBL" id="CM043021">
    <property type="protein sequence ID" value="KAI4458365.1"/>
    <property type="molecule type" value="Genomic_DNA"/>
</dbReference>
<comment type="caution">
    <text evidence="1">The sequence shown here is derived from an EMBL/GenBank/DDBJ whole genome shotgun (WGS) entry which is preliminary data.</text>
</comment>
<dbReference type="Proteomes" id="UP001056778">
    <property type="component" value="Chromosome 7"/>
</dbReference>
<evidence type="ECO:0000313" key="1">
    <source>
        <dbReference type="EMBL" id="KAI4458365.1"/>
    </source>
</evidence>